<accession>A0A350H9K0</accession>
<name>A0A350H9K0_UNCW3</name>
<sequence length="59" mass="6930">MRPPILSNAYRFIEKRAGKKYAEGLFIENPRKVLEGDIIDDWGLQNGGFFDRIKDIFNR</sequence>
<protein>
    <submittedName>
        <fullName evidence="1">Uncharacterized protein</fullName>
    </submittedName>
</protein>
<dbReference type="AlphaFoldDB" id="A0A350H9K0"/>
<reference evidence="1 2" key="1">
    <citation type="journal article" date="2018" name="Nat. Biotechnol.">
        <title>A standardized bacterial taxonomy based on genome phylogeny substantially revises the tree of life.</title>
        <authorList>
            <person name="Parks D.H."/>
            <person name="Chuvochina M."/>
            <person name="Waite D.W."/>
            <person name="Rinke C."/>
            <person name="Skarshewski A."/>
            <person name="Chaumeil P.A."/>
            <person name="Hugenholtz P."/>
        </authorList>
    </citation>
    <scope>NUCLEOTIDE SEQUENCE [LARGE SCALE GENOMIC DNA]</scope>
    <source>
        <strain evidence="1">UBA9956</strain>
    </source>
</reference>
<dbReference type="EMBL" id="DMZY01000104">
    <property type="protein sequence ID" value="HAV92216.1"/>
    <property type="molecule type" value="Genomic_DNA"/>
</dbReference>
<evidence type="ECO:0000313" key="1">
    <source>
        <dbReference type="EMBL" id="HAV92216.1"/>
    </source>
</evidence>
<organism evidence="1 2">
    <name type="scientific">candidate division WOR-3 bacterium</name>
    <dbReference type="NCBI Taxonomy" id="2052148"/>
    <lineage>
        <taxon>Bacteria</taxon>
        <taxon>Bacteria division WOR-3</taxon>
    </lineage>
</organism>
<proteinExistence type="predicted"/>
<comment type="caution">
    <text evidence="1">The sequence shown here is derived from an EMBL/GenBank/DDBJ whole genome shotgun (WGS) entry which is preliminary data.</text>
</comment>
<gene>
    <name evidence="1" type="ORF">DCW38_03440</name>
</gene>
<dbReference type="Gene3D" id="3.20.20.140">
    <property type="entry name" value="Metal-dependent hydrolases"/>
    <property type="match status" value="1"/>
</dbReference>
<evidence type="ECO:0000313" key="2">
    <source>
        <dbReference type="Proteomes" id="UP000264062"/>
    </source>
</evidence>
<dbReference type="Proteomes" id="UP000264062">
    <property type="component" value="Unassembled WGS sequence"/>
</dbReference>